<organism evidence="2 3">
    <name type="scientific">Mycena pura</name>
    <dbReference type="NCBI Taxonomy" id="153505"/>
    <lineage>
        <taxon>Eukaryota</taxon>
        <taxon>Fungi</taxon>
        <taxon>Dikarya</taxon>
        <taxon>Basidiomycota</taxon>
        <taxon>Agaricomycotina</taxon>
        <taxon>Agaricomycetes</taxon>
        <taxon>Agaricomycetidae</taxon>
        <taxon>Agaricales</taxon>
        <taxon>Marasmiineae</taxon>
        <taxon>Mycenaceae</taxon>
        <taxon>Mycena</taxon>
    </lineage>
</organism>
<feature type="chain" id="PRO_5042051809" evidence="1">
    <location>
        <begin position="22"/>
        <end position="206"/>
    </location>
</feature>
<evidence type="ECO:0000313" key="2">
    <source>
        <dbReference type="EMBL" id="KAJ7213852.1"/>
    </source>
</evidence>
<name>A0AAD6VIG7_9AGAR</name>
<dbReference type="Proteomes" id="UP001219525">
    <property type="component" value="Unassembled WGS sequence"/>
</dbReference>
<dbReference type="AlphaFoldDB" id="A0AAD6VIG7"/>
<feature type="signal peptide" evidence="1">
    <location>
        <begin position="1"/>
        <end position="21"/>
    </location>
</feature>
<evidence type="ECO:0000313" key="3">
    <source>
        <dbReference type="Proteomes" id="UP001219525"/>
    </source>
</evidence>
<comment type="caution">
    <text evidence="2">The sequence shown here is derived from an EMBL/GenBank/DDBJ whole genome shotgun (WGS) entry which is preliminary data.</text>
</comment>
<keyword evidence="3" id="KW-1185">Reference proteome</keyword>
<proteinExistence type="predicted"/>
<dbReference type="EMBL" id="JARJCW010000020">
    <property type="protein sequence ID" value="KAJ7213852.1"/>
    <property type="molecule type" value="Genomic_DNA"/>
</dbReference>
<evidence type="ECO:0000256" key="1">
    <source>
        <dbReference type="SAM" id="SignalP"/>
    </source>
</evidence>
<reference evidence="2" key="1">
    <citation type="submission" date="2023-03" db="EMBL/GenBank/DDBJ databases">
        <title>Massive genome expansion in bonnet fungi (Mycena s.s.) driven by repeated elements and novel gene families across ecological guilds.</title>
        <authorList>
            <consortium name="Lawrence Berkeley National Laboratory"/>
            <person name="Harder C.B."/>
            <person name="Miyauchi S."/>
            <person name="Viragh M."/>
            <person name="Kuo A."/>
            <person name="Thoen E."/>
            <person name="Andreopoulos B."/>
            <person name="Lu D."/>
            <person name="Skrede I."/>
            <person name="Drula E."/>
            <person name="Henrissat B."/>
            <person name="Morin E."/>
            <person name="Kohler A."/>
            <person name="Barry K."/>
            <person name="LaButti K."/>
            <person name="Morin E."/>
            <person name="Salamov A."/>
            <person name="Lipzen A."/>
            <person name="Mereny Z."/>
            <person name="Hegedus B."/>
            <person name="Baldrian P."/>
            <person name="Stursova M."/>
            <person name="Weitz H."/>
            <person name="Taylor A."/>
            <person name="Grigoriev I.V."/>
            <person name="Nagy L.G."/>
            <person name="Martin F."/>
            <person name="Kauserud H."/>
        </authorList>
    </citation>
    <scope>NUCLEOTIDE SEQUENCE</scope>
    <source>
        <strain evidence="2">9144</strain>
    </source>
</reference>
<gene>
    <name evidence="2" type="ORF">GGX14DRAFT_542227</name>
</gene>
<keyword evidence="1" id="KW-0732">Signal</keyword>
<protein>
    <submittedName>
        <fullName evidence="2">Uncharacterized protein</fullName>
    </submittedName>
</protein>
<sequence>MQFKSLALIATLITAGSVVSAQDSACVTVPIGSVCPDGYKGCSGLGQADPTSTLCCRCRRKCRLLLLHIHNMMNSSSGNDVPGATRTYITIRDSSSNPTQYYHTPPTGDQVVPSWRHHVYHMDSPAGTQLLVSWIPPERANRLSMWPAHLEDSWVWQLGTRKNNEFGIVYINYNFTPVGCQLRHQRCQLYCQAGLWFRTVIYEDES</sequence>
<accession>A0AAD6VIG7</accession>